<organism evidence="1">
    <name type="scientific">viral metagenome</name>
    <dbReference type="NCBI Taxonomy" id="1070528"/>
    <lineage>
        <taxon>unclassified sequences</taxon>
        <taxon>metagenomes</taxon>
        <taxon>organismal metagenomes</taxon>
    </lineage>
</organism>
<proteinExistence type="predicted"/>
<sequence length="141" mass="16507">MNYTFNLNTTACKPLSVTCNGNTTMKHLRELLFEEIKINTVFTEDDILDIFIPNTQSVETLSISNTNELVKDFIPMNRDFFPFSPDTKNTYTLYAIDRMYRERIDPPVDTTVQHSHHARREIKTNHAEGFIQSTKRMLSLW</sequence>
<dbReference type="EMBL" id="MN740240">
    <property type="protein sequence ID" value="QHT95428.1"/>
    <property type="molecule type" value="Genomic_DNA"/>
</dbReference>
<accession>A0A6C0IQE1</accession>
<reference evidence="1" key="1">
    <citation type="journal article" date="2020" name="Nature">
        <title>Giant virus diversity and host interactions through global metagenomics.</title>
        <authorList>
            <person name="Schulz F."/>
            <person name="Roux S."/>
            <person name="Paez-Espino D."/>
            <person name="Jungbluth S."/>
            <person name="Walsh D.A."/>
            <person name="Denef V.J."/>
            <person name="McMahon K.D."/>
            <person name="Konstantinidis K.T."/>
            <person name="Eloe-Fadrosh E.A."/>
            <person name="Kyrpides N.C."/>
            <person name="Woyke T."/>
        </authorList>
    </citation>
    <scope>NUCLEOTIDE SEQUENCE</scope>
    <source>
        <strain evidence="1">GVMAG-M-3300024261-8</strain>
    </source>
</reference>
<evidence type="ECO:0000313" key="1">
    <source>
        <dbReference type="EMBL" id="QHT95428.1"/>
    </source>
</evidence>
<dbReference type="AlphaFoldDB" id="A0A6C0IQE1"/>
<protein>
    <submittedName>
        <fullName evidence="1">Uncharacterized protein</fullName>
    </submittedName>
</protein>
<name>A0A6C0IQE1_9ZZZZ</name>